<name>A0AAP5M7X0_9CYAN</name>
<reference evidence="5" key="1">
    <citation type="journal article" date="2021" name="Science">
        <title>Hunting the eagle killer: A cyanobacterial neurotoxin causes vacuolar myelinopathy.</title>
        <authorList>
            <person name="Breinlinger S."/>
            <person name="Phillips T.J."/>
            <person name="Haram B.N."/>
            <person name="Mares J."/>
            <person name="Martinez Yerena J.A."/>
            <person name="Hrouzek P."/>
            <person name="Sobotka R."/>
            <person name="Henderson W.M."/>
            <person name="Schmieder P."/>
            <person name="Williams S.M."/>
            <person name="Lauderdale J.D."/>
            <person name="Wilde H.D."/>
            <person name="Gerrin W."/>
            <person name="Kust A."/>
            <person name="Washington J.W."/>
            <person name="Wagner C."/>
            <person name="Geier B."/>
            <person name="Liebeke M."/>
            <person name="Enke H."/>
            <person name="Niedermeyer T.H.J."/>
            <person name="Wilde S.B."/>
        </authorList>
    </citation>
    <scope>NUCLEOTIDE SEQUENCE [LARGE SCALE GENOMIC DNA]</scope>
    <source>
        <strain evidence="5">Thurmond2011</strain>
    </source>
</reference>
<comment type="caution">
    <text evidence="4">The sequence shown here is derived from an EMBL/GenBank/DDBJ whole genome shotgun (WGS) entry which is preliminary data.</text>
</comment>
<keyword evidence="5" id="KW-1185">Reference proteome</keyword>
<dbReference type="Proteomes" id="UP000667802">
    <property type="component" value="Unassembled WGS sequence"/>
</dbReference>
<dbReference type="PANTHER" id="PTHR36925:SF1">
    <property type="entry name" value="COBALT-PRECORRIN-6A REDUCTASE"/>
    <property type="match status" value="1"/>
</dbReference>
<accession>A0AAP5M7X0</accession>
<organism evidence="4 5">
    <name type="scientific">Aetokthonos hydrillicola Thurmond2011</name>
    <dbReference type="NCBI Taxonomy" id="2712845"/>
    <lineage>
        <taxon>Bacteria</taxon>
        <taxon>Bacillati</taxon>
        <taxon>Cyanobacteriota</taxon>
        <taxon>Cyanophyceae</taxon>
        <taxon>Nostocales</taxon>
        <taxon>Hapalosiphonaceae</taxon>
        <taxon>Aetokthonos</taxon>
    </lineage>
</organism>
<comment type="pathway">
    <text evidence="1">Cofactor biosynthesis; adenosylcobalamin biosynthesis.</text>
</comment>
<dbReference type="GO" id="GO:0016994">
    <property type="term" value="F:precorrin-6A reductase activity"/>
    <property type="evidence" value="ECO:0007669"/>
    <property type="project" value="InterPro"/>
</dbReference>
<dbReference type="NCBIfam" id="TIGR00715">
    <property type="entry name" value="precor6x_red"/>
    <property type="match status" value="1"/>
</dbReference>
<sequence length="251" mass="27163">MKKRVLILGGTGDASKLAAKATTLPGIEVIVSLAGRTPEPLPIAGTLRVGGFGGVDGLTTYLRDEAIDLLIDATHPFAAQISFNASAAADELELPRIILVRPAWESVPGDQWINVDSIAAAADVLEGQAKRVFLTIGRQQLAAFAHLHEIWFLMRLINQPESEAVLPNGLFLFSQGPFDLTAERELLMQYQIDTLVTKNSGGNATYAKIIAARELGINVVMVNRPPIPQGEQVKNVEEAFVWLCNQISSVR</sequence>
<evidence type="ECO:0000256" key="3">
    <source>
        <dbReference type="ARBA" id="ARBA00023002"/>
    </source>
</evidence>
<evidence type="ECO:0000313" key="4">
    <source>
        <dbReference type="EMBL" id="MDR9895550.1"/>
    </source>
</evidence>
<dbReference type="NCBIfam" id="NF005968">
    <property type="entry name" value="PRK08057.1-2"/>
    <property type="match status" value="1"/>
</dbReference>
<dbReference type="InterPro" id="IPR003723">
    <property type="entry name" value="Precorrin-6x_reduct"/>
</dbReference>
<dbReference type="AlphaFoldDB" id="A0AAP5M7X0"/>
<gene>
    <name evidence="4" type="ORF">G7B40_013375</name>
</gene>
<evidence type="ECO:0000256" key="1">
    <source>
        <dbReference type="ARBA" id="ARBA00004953"/>
    </source>
</evidence>
<proteinExistence type="predicted"/>
<dbReference type="Pfam" id="PF02571">
    <property type="entry name" value="CbiJ"/>
    <property type="match status" value="1"/>
</dbReference>
<evidence type="ECO:0000313" key="5">
    <source>
        <dbReference type="Proteomes" id="UP000667802"/>
    </source>
</evidence>
<dbReference type="GO" id="GO:0009236">
    <property type="term" value="P:cobalamin biosynthetic process"/>
    <property type="evidence" value="ECO:0007669"/>
    <property type="project" value="UniProtKB-KW"/>
</dbReference>
<dbReference type="RefSeq" id="WP_208353961.1">
    <property type="nucleotide sequence ID" value="NZ_JAALHA020000005.1"/>
</dbReference>
<dbReference type="PROSITE" id="PS51014">
    <property type="entry name" value="COBK_CBIJ"/>
    <property type="match status" value="1"/>
</dbReference>
<keyword evidence="2" id="KW-0169">Cobalamin biosynthesis</keyword>
<dbReference type="PANTHER" id="PTHR36925">
    <property type="entry name" value="COBALT-PRECORRIN-6A REDUCTASE"/>
    <property type="match status" value="1"/>
</dbReference>
<evidence type="ECO:0000256" key="2">
    <source>
        <dbReference type="ARBA" id="ARBA00022573"/>
    </source>
</evidence>
<dbReference type="EC" id="1.3.1.106" evidence="4"/>
<dbReference type="EMBL" id="JAALHA020000005">
    <property type="protein sequence ID" value="MDR9895550.1"/>
    <property type="molecule type" value="Genomic_DNA"/>
</dbReference>
<protein>
    <submittedName>
        <fullName evidence="4">Cobalt-precorrin-6A reductase</fullName>
        <ecNumber evidence="4">1.3.1.106</ecNumber>
    </submittedName>
</protein>
<keyword evidence="3 4" id="KW-0560">Oxidoreductase</keyword>